<evidence type="ECO:0000256" key="1">
    <source>
        <dbReference type="SAM" id="SignalP"/>
    </source>
</evidence>
<accession>A0ABD0JA13</accession>
<name>A0ABD0JA13_9CAEN</name>
<feature type="non-terminal residue" evidence="2">
    <location>
        <position position="98"/>
    </location>
</feature>
<evidence type="ECO:0000313" key="3">
    <source>
        <dbReference type="Proteomes" id="UP001519460"/>
    </source>
</evidence>
<feature type="signal peptide" evidence="1">
    <location>
        <begin position="1"/>
        <end position="38"/>
    </location>
</feature>
<keyword evidence="1" id="KW-0732">Signal</keyword>
<comment type="caution">
    <text evidence="2">The sequence shown here is derived from an EMBL/GenBank/DDBJ whole genome shotgun (WGS) entry which is preliminary data.</text>
</comment>
<dbReference type="SUPFAM" id="SSF53822">
    <property type="entry name" value="Periplasmic binding protein-like I"/>
    <property type="match status" value="1"/>
</dbReference>
<dbReference type="EMBL" id="JACVVK020000543">
    <property type="protein sequence ID" value="KAK7466842.1"/>
    <property type="molecule type" value="Genomic_DNA"/>
</dbReference>
<evidence type="ECO:0000313" key="2">
    <source>
        <dbReference type="EMBL" id="KAK7466842.1"/>
    </source>
</evidence>
<feature type="chain" id="PRO_5044881638" evidence="1">
    <location>
        <begin position="39"/>
        <end position="98"/>
    </location>
</feature>
<keyword evidence="3" id="KW-1185">Reference proteome</keyword>
<reference evidence="2 3" key="1">
    <citation type="journal article" date="2023" name="Sci. Data">
        <title>Genome assembly of the Korean intertidal mud-creeper Batillaria attramentaria.</title>
        <authorList>
            <person name="Patra A.K."/>
            <person name="Ho P.T."/>
            <person name="Jun S."/>
            <person name="Lee S.J."/>
            <person name="Kim Y."/>
            <person name="Won Y.J."/>
        </authorList>
    </citation>
    <scope>NUCLEOTIDE SEQUENCE [LARGE SCALE GENOMIC DNA]</scope>
    <source>
        <strain evidence="2">Wonlab-2016</strain>
    </source>
</reference>
<protein>
    <submittedName>
        <fullName evidence="2">Uncharacterized protein</fullName>
    </submittedName>
</protein>
<proteinExistence type="predicted"/>
<dbReference type="AlphaFoldDB" id="A0ABD0JA13"/>
<organism evidence="2 3">
    <name type="scientific">Batillaria attramentaria</name>
    <dbReference type="NCBI Taxonomy" id="370345"/>
    <lineage>
        <taxon>Eukaryota</taxon>
        <taxon>Metazoa</taxon>
        <taxon>Spiralia</taxon>
        <taxon>Lophotrochozoa</taxon>
        <taxon>Mollusca</taxon>
        <taxon>Gastropoda</taxon>
        <taxon>Caenogastropoda</taxon>
        <taxon>Sorbeoconcha</taxon>
        <taxon>Cerithioidea</taxon>
        <taxon>Batillariidae</taxon>
        <taxon>Batillaria</taxon>
    </lineage>
</organism>
<dbReference type="InterPro" id="IPR028082">
    <property type="entry name" value="Peripla_BP_I"/>
</dbReference>
<dbReference type="Proteomes" id="UP001519460">
    <property type="component" value="Unassembled WGS sequence"/>
</dbReference>
<gene>
    <name evidence="2" type="ORF">BaRGS_00037057</name>
</gene>
<sequence length="98" mass="10742">MSKSAMRTILNRCTCHDLQSTILCLFLLSGNLTPVATATPDKVSRRDIYIAGLFPFSGSEGHVGNGVKPAVDLALEHINNDSRILPHFNLKISYNDTK</sequence>
<dbReference type="Gene3D" id="3.40.50.2300">
    <property type="match status" value="1"/>
</dbReference>